<evidence type="ECO:0000256" key="8">
    <source>
        <dbReference type="RuleBase" id="RU361157"/>
    </source>
</evidence>
<dbReference type="Proteomes" id="UP000559885">
    <property type="component" value="Unassembled WGS sequence"/>
</dbReference>
<feature type="transmembrane region" description="Helical" evidence="8">
    <location>
        <begin position="117"/>
        <end position="138"/>
    </location>
</feature>
<gene>
    <name evidence="10" type="ORF">HB912_11925</name>
</gene>
<protein>
    <recommendedName>
        <fullName evidence="8">Transport permease protein</fullName>
    </recommendedName>
</protein>
<feature type="transmembrane region" description="Helical" evidence="8">
    <location>
        <begin position="240"/>
        <end position="259"/>
    </location>
</feature>
<dbReference type="AlphaFoldDB" id="A0A841ZT65"/>
<comment type="subcellular location">
    <subcellularLocation>
        <location evidence="1 8">Cell membrane</location>
        <topology evidence="1 8">Multi-pass membrane protein</topology>
    </subcellularLocation>
</comment>
<feature type="transmembrane region" description="Helical" evidence="8">
    <location>
        <begin position="37"/>
        <end position="59"/>
    </location>
</feature>
<feature type="transmembrane region" description="Helical" evidence="8">
    <location>
        <begin position="150"/>
        <end position="173"/>
    </location>
</feature>
<comment type="similarity">
    <text evidence="2 8">Belongs to the ABC-2 integral membrane protein family.</text>
</comment>
<name>A0A841ZT65_9LIST</name>
<dbReference type="PROSITE" id="PS51012">
    <property type="entry name" value="ABC_TM2"/>
    <property type="match status" value="1"/>
</dbReference>
<sequence>MKPLLSWGKIQILNIDKVIRIAQFDQKANHQNHMFGLFWEFLSPAIQIVIYYLVFGIRLNGQTVIHSDIPYIYWMLIGLIPWFYMSSSIVSGAGSICQNLGLIAKTHFPIEILPTIAVVKGLNSFFSMLGLFLIFFISQGFFPTFEWIQLIYYFFCMLFLLLSIAVLTSAITVIFRDLQLFISAGMRLLFFISGAVINVTAHPESLLTKILILNPFVYVIEGFRDALLSRGWLFDDPWRVVYFFSFVLIILTAGIYITNKYQADFVEYM</sequence>
<dbReference type="PANTHER" id="PTHR30413:SF10">
    <property type="entry name" value="CAPSULE POLYSACCHARIDE EXPORT INNER-MEMBRANE PROTEIN CTRC"/>
    <property type="match status" value="1"/>
</dbReference>
<dbReference type="EMBL" id="JAARRM010000006">
    <property type="protein sequence ID" value="MBC1522355.1"/>
    <property type="molecule type" value="Genomic_DNA"/>
</dbReference>
<evidence type="ECO:0000256" key="5">
    <source>
        <dbReference type="ARBA" id="ARBA00022692"/>
    </source>
</evidence>
<evidence type="ECO:0000256" key="2">
    <source>
        <dbReference type="ARBA" id="ARBA00007783"/>
    </source>
</evidence>
<dbReference type="InterPro" id="IPR013525">
    <property type="entry name" value="ABC2_TM"/>
</dbReference>
<keyword evidence="6 8" id="KW-1133">Transmembrane helix</keyword>
<comment type="caution">
    <text evidence="10">The sequence shown here is derived from an EMBL/GenBank/DDBJ whole genome shotgun (WGS) entry which is preliminary data.</text>
</comment>
<reference evidence="10 11" key="1">
    <citation type="submission" date="2020-03" db="EMBL/GenBank/DDBJ databases">
        <title>Soil Listeria distribution.</title>
        <authorList>
            <person name="Liao J."/>
            <person name="Wiedmann M."/>
        </authorList>
    </citation>
    <scope>NUCLEOTIDE SEQUENCE [LARGE SCALE GENOMIC DNA]</scope>
    <source>
        <strain evidence="10 11">FSL L7-1507</strain>
    </source>
</reference>
<evidence type="ECO:0000256" key="7">
    <source>
        <dbReference type="ARBA" id="ARBA00023136"/>
    </source>
</evidence>
<dbReference type="GO" id="GO:0005886">
    <property type="term" value="C:plasma membrane"/>
    <property type="evidence" value="ECO:0007669"/>
    <property type="project" value="UniProtKB-SubCell"/>
</dbReference>
<evidence type="ECO:0000256" key="1">
    <source>
        <dbReference type="ARBA" id="ARBA00004651"/>
    </source>
</evidence>
<dbReference type="PANTHER" id="PTHR30413">
    <property type="entry name" value="INNER MEMBRANE TRANSPORT PERMEASE"/>
    <property type="match status" value="1"/>
</dbReference>
<proteinExistence type="inferred from homology"/>
<evidence type="ECO:0000256" key="4">
    <source>
        <dbReference type="ARBA" id="ARBA00022475"/>
    </source>
</evidence>
<keyword evidence="4 8" id="KW-1003">Cell membrane</keyword>
<dbReference type="Pfam" id="PF01061">
    <property type="entry name" value="ABC2_membrane"/>
    <property type="match status" value="1"/>
</dbReference>
<evidence type="ECO:0000256" key="6">
    <source>
        <dbReference type="ARBA" id="ARBA00022989"/>
    </source>
</evidence>
<dbReference type="GO" id="GO:0015920">
    <property type="term" value="P:lipopolysaccharide transport"/>
    <property type="evidence" value="ECO:0007669"/>
    <property type="project" value="TreeGrafter"/>
</dbReference>
<feature type="domain" description="ABC transmembrane type-2" evidence="9">
    <location>
        <begin position="35"/>
        <end position="261"/>
    </location>
</feature>
<evidence type="ECO:0000259" key="9">
    <source>
        <dbReference type="PROSITE" id="PS51012"/>
    </source>
</evidence>
<evidence type="ECO:0000313" key="10">
    <source>
        <dbReference type="EMBL" id="MBC1522355.1"/>
    </source>
</evidence>
<feature type="transmembrane region" description="Helical" evidence="8">
    <location>
        <begin position="180"/>
        <end position="201"/>
    </location>
</feature>
<dbReference type="GO" id="GO:0140359">
    <property type="term" value="F:ABC-type transporter activity"/>
    <property type="evidence" value="ECO:0007669"/>
    <property type="project" value="InterPro"/>
</dbReference>
<evidence type="ECO:0000256" key="3">
    <source>
        <dbReference type="ARBA" id="ARBA00022448"/>
    </source>
</evidence>
<evidence type="ECO:0000313" key="11">
    <source>
        <dbReference type="Proteomes" id="UP000559885"/>
    </source>
</evidence>
<keyword evidence="7 8" id="KW-0472">Membrane</keyword>
<organism evidence="10 11">
    <name type="scientific">Listeria aquatica</name>
    <dbReference type="NCBI Taxonomy" id="1494960"/>
    <lineage>
        <taxon>Bacteria</taxon>
        <taxon>Bacillati</taxon>
        <taxon>Bacillota</taxon>
        <taxon>Bacilli</taxon>
        <taxon>Bacillales</taxon>
        <taxon>Listeriaceae</taxon>
        <taxon>Listeria</taxon>
    </lineage>
</organism>
<keyword evidence="5 8" id="KW-0812">Transmembrane</keyword>
<dbReference type="RefSeq" id="WP_185374864.1">
    <property type="nucleotide sequence ID" value="NZ_JAARRM010000006.1"/>
</dbReference>
<feature type="transmembrane region" description="Helical" evidence="8">
    <location>
        <begin position="71"/>
        <end position="96"/>
    </location>
</feature>
<dbReference type="InterPro" id="IPR047817">
    <property type="entry name" value="ABC2_TM_bact-type"/>
</dbReference>
<accession>A0A841ZT65</accession>
<keyword evidence="3 8" id="KW-0813">Transport</keyword>